<protein>
    <submittedName>
        <fullName evidence="3">Reverse transcriptase domain-containing protein</fullName>
    </submittedName>
</protein>
<dbReference type="STRING" id="42157.A0A182EYQ2"/>
<reference evidence="3" key="1">
    <citation type="submission" date="2016-06" db="UniProtKB">
        <authorList>
            <consortium name="WormBaseParasite"/>
        </authorList>
    </citation>
    <scope>IDENTIFICATION</scope>
</reference>
<gene>
    <name evidence="1" type="ORF">NOO_LOCUS13309</name>
</gene>
<dbReference type="Proteomes" id="UP000271087">
    <property type="component" value="Unassembled WGS sequence"/>
</dbReference>
<dbReference type="OrthoDB" id="10568120at2759"/>
<name>A0A182EYQ2_ONCOC</name>
<proteinExistence type="predicted"/>
<dbReference type="WBParaSite" id="nOo.2.0.1.t13309-RA">
    <property type="protein sequence ID" value="nOo.2.0.1.t13309-RA"/>
    <property type="gene ID" value="nOo.2.0.1.g13309"/>
</dbReference>
<keyword evidence="2" id="KW-1185">Reference proteome</keyword>
<accession>A0A182EYQ2</accession>
<evidence type="ECO:0000313" key="1">
    <source>
        <dbReference type="EMBL" id="VDN00985.1"/>
    </source>
</evidence>
<evidence type="ECO:0000313" key="2">
    <source>
        <dbReference type="Proteomes" id="UP000271087"/>
    </source>
</evidence>
<organism evidence="3">
    <name type="scientific">Onchocerca ochengi</name>
    <name type="common">Filarial nematode worm</name>
    <dbReference type="NCBI Taxonomy" id="42157"/>
    <lineage>
        <taxon>Eukaryota</taxon>
        <taxon>Metazoa</taxon>
        <taxon>Ecdysozoa</taxon>
        <taxon>Nematoda</taxon>
        <taxon>Chromadorea</taxon>
        <taxon>Rhabditida</taxon>
        <taxon>Spirurina</taxon>
        <taxon>Spiruromorpha</taxon>
        <taxon>Filarioidea</taxon>
        <taxon>Onchocercidae</taxon>
        <taxon>Onchocerca</taxon>
    </lineage>
</organism>
<reference evidence="1 2" key="2">
    <citation type="submission" date="2018-08" db="EMBL/GenBank/DDBJ databases">
        <authorList>
            <person name="Laetsch R D."/>
            <person name="Stevens L."/>
            <person name="Kumar S."/>
            <person name="Blaxter L. M."/>
        </authorList>
    </citation>
    <scope>NUCLEOTIDE SEQUENCE [LARGE SCALE GENOMIC DNA]</scope>
</reference>
<dbReference type="EMBL" id="UYRW01014546">
    <property type="protein sequence ID" value="VDN00985.1"/>
    <property type="molecule type" value="Genomic_DNA"/>
</dbReference>
<sequence length="59" mass="6908">DEITFPAYRSSTRYESFVGSLKNRLMELPGSKLKHQLIKMLEHLGYYYRALCLSDLLPN</sequence>
<dbReference type="AlphaFoldDB" id="A0A182EYQ2"/>
<evidence type="ECO:0000313" key="3">
    <source>
        <dbReference type="WBParaSite" id="nOo.2.0.1.t13309-RA"/>
    </source>
</evidence>